<feature type="compositionally biased region" description="Low complexity" evidence="5">
    <location>
        <begin position="1"/>
        <end position="11"/>
    </location>
</feature>
<dbReference type="AlphaFoldDB" id="A0A7Y0LZV4"/>
<keyword evidence="2 6" id="KW-0812">Transmembrane</keyword>
<dbReference type="Pfam" id="PF07681">
    <property type="entry name" value="DoxX"/>
    <property type="match status" value="1"/>
</dbReference>
<feature type="compositionally biased region" description="Polar residues" evidence="5">
    <location>
        <begin position="40"/>
        <end position="49"/>
    </location>
</feature>
<dbReference type="EMBL" id="JABCJJ010000029">
    <property type="protein sequence ID" value="NMR21281.1"/>
    <property type="molecule type" value="Genomic_DNA"/>
</dbReference>
<feature type="compositionally biased region" description="Basic residues" evidence="5">
    <location>
        <begin position="12"/>
        <end position="25"/>
    </location>
</feature>
<comment type="caution">
    <text evidence="7">The sequence shown here is derived from an EMBL/GenBank/DDBJ whole genome shotgun (WGS) entry which is preliminary data.</text>
</comment>
<dbReference type="InterPro" id="IPR032808">
    <property type="entry name" value="DoxX"/>
</dbReference>
<evidence type="ECO:0000313" key="7">
    <source>
        <dbReference type="EMBL" id="NMR21281.1"/>
    </source>
</evidence>
<keyword evidence="4 6" id="KW-0472">Membrane</keyword>
<dbReference type="GO" id="GO:0016020">
    <property type="term" value="C:membrane"/>
    <property type="evidence" value="ECO:0007669"/>
    <property type="project" value="UniProtKB-SubCell"/>
</dbReference>
<feature type="transmembrane region" description="Helical" evidence="6">
    <location>
        <begin position="148"/>
        <end position="168"/>
    </location>
</feature>
<feature type="transmembrane region" description="Helical" evidence="6">
    <location>
        <begin position="188"/>
        <end position="207"/>
    </location>
</feature>
<evidence type="ECO:0000256" key="4">
    <source>
        <dbReference type="ARBA" id="ARBA00023136"/>
    </source>
</evidence>
<evidence type="ECO:0000256" key="2">
    <source>
        <dbReference type="ARBA" id="ARBA00022692"/>
    </source>
</evidence>
<protein>
    <submittedName>
        <fullName evidence="7">DoxX family membrane protein</fullName>
    </submittedName>
</protein>
<keyword evidence="3 6" id="KW-1133">Transmembrane helix</keyword>
<reference evidence="7 8" key="1">
    <citation type="submission" date="2020-04" db="EMBL/GenBank/DDBJ databases">
        <title>Sequencing and Assembly of C. fimi.</title>
        <authorList>
            <person name="Ramsey A.R."/>
        </authorList>
    </citation>
    <scope>NUCLEOTIDE SEQUENCE [LARGE SCALE GENOMIC DNA]</scope>
    <source>
        <strain evidence="7 8">SB</strain>
    </source>
</reference>
<keyword evidence="8" id="KW-1185">Reference proteome</keyword>
<name>A0A7Y0LZV4_CELFI</name>
<sequence length="211" mass="21853">MLDLTRAPAAARRSRASVDKRHKNHASAQAGQVTGVANPLRTQQPTAPVTSPGRLRTATQLVDLATARLRAVLTRAALPALRISLGLVFLGFGVLKFFPGLSPAEAIVQRTLDTLSFGLVGPSAALLLTAVMETFIGLTLLTGRLLRVGLLVLAGAFVGIMSPLVLFFGDLFPAGGPTLLAQYVLKDVVLVAAAIAVAAAALGARLADSSR</sequence>
<accession>A0A7Y0LZV4</accession>
<dbReference type="RefSeq" id="WP_169325653.1">
    <property type="nucleotide sequence ID" value="NZ_JABCJJ010000029.1"/>
</dbReference>
<evidence type="ECO:0000313" key="8">
    <source>
        <dbReference type="Proteomes" id="UP000562124"/>
    </source>
</evidence>
<evidence type="ECO:0000256" key="3">
    <source>
        <dbReference type="ARBA" id="ARBA00022989"/>
    </source>
</evidence>
<comment type="subcellular location">
    <subcellularLocation>
        <location evidence="1">Membrane</location>
        <topology evidence="1">Multi-pass membrane protein</topology>
    </subcellularLocation>
</comment>
<feature type="transmembrane region" description="Helical" evidence="6">
    <location>
        <begin position="119"/>
        <end position="141"/>
    </location>
</feature>
<dbReference type="Proteomes" id="UP000562124">
    <property type="component" value="Unassembled WGS sequence"/>
</dbReference>
<proteinExistence type="predicted"/>
<evidence type="ECO:0000256" key="6">
    <source>
        <dbReference type="SAM" id="Phobius"/>
    </source>
</evidence>
<evidence type="ECO:0000256" key="5">
    <source>
        <dbReference type="SAM" id="MobiDB-lite"/>
    </source>
</evidence>
<feature type="region of interest" description="Disordered" evidence="5">
    <location>
        <begin position="1"/>
        <end position="52"/>
    </location>
</feature>
<evidence type="ECO:0000256" key="1">
    <source>
        <dbReference type="ARBA" id="ARBA00004141"/>
    </source>
</evidence>
<gene>
    <name evidence="7" type="ORF">HIR71_13840</name>
</gene>
<feature type="transmembrane region" description="Helical" evidence="6">
    <location>
        <begin position="80"/>
        <end position="99"/>
    </location>
</feature>
<organism evidence="7 8">
    <name type="scientific">Cellulomonas fimi</name>
    <dbReference type="NCBI Taxonomy" id="1708"/>
    <lineage>
        <taxon>Bacteria</taxon>
        <taxon>Bacillati</taxon>
        <taxon>Actinomycetota</taxon>
        <taxon>Actinomycetes</taxon>
        <taxon>Micrococcales</taxon>
        <taxon>Cellulomonadaceae</taxon>
        <taxon>Cellulomonas</taxon>
    </lineage>
</organism>